<dbReference type="Proteomes" id="UP001374893">
    <property type="component" value="Chromosome"/>
</dbReference>
<feature type="region of interest" description="Disordered" evidence="4">
    <location>
        <begin position="1"/>
        <end position="53"/>
    </location>
</feature>
<dbReference type="PANTHER" id="PTHR30332">
    <property type="entry name" value="PROBABLE GENERAL SECRETION PATHWAY PROTEIN D"/>
    <property type="match status" value="1"/>
</dbReference>
<dbReference type="RefSeq" id="WP_338686803.1">
    <property type="nucleotide sequence ID" value="NZ_AP024702.1"/>
</dbReference>
<comment type="subcellular location">
    <subcellularLocation>
        <location evidence="1">Membrane</location>
    </subcellularLocation>
</comment>
<evidence type="ECO:0000313" key="6">
    <source>
        <dbReference type="Proteomes" id="UP001374893"/>
    </source>
</evidence>
<evidence type="ECO:0000256" key="1">
    <source>
        <dbReference type="ARBA" id="ARBA00004370"/>
    </source>
</evidence>
<evidence type="ECO:0000313" key="5">
    <source>
        <dbReference type="EMBL" id="BCX49955.1"/>
    </source>
</evidence>
<feature type="compositionally biased region" description="Low complexity" evidence="4">
    <location>
        <begin position="7"/>
        <end position="26"/>
    </location>
</feature>
<evidence type="ECO:0000256" key="2">
    <source>
        <dbReference type="ARBA" id="ARBA00022729"/>
    </source>
</evidence>
<dbReference type="PANTHER" id="PTHR30332:SF24">
    <property type="entry name" value="SECRETIN GSPD-RELATED"/>
    <property type="match status" value="1"/>
</dbReference>
<accession>A0ABM7RJF9</accession>
<keyword evidence="6" id="KW-1185">Reference proteome</keyword>
<evidence type="ECO:0000256" key="3">
    <source>
        <dbReference type="ARBA" id="ARBA00023136"/>
    </source>
</evidence>
<protein>
    <submittedName>
        <fullName evidence="5">Uncharacterized protein</fullName>
    </submittedName>
</protein>
<dbReference type="InterPro" id="IPR050810">
    <property type="entry name" value="Bact_Secretion_Sys_Channel"/>
</dbReference>
<evidence type="ECO:0000256" key="4">
    <source>
        <dbReference type="SAM" id="MobiDB-lite"/>
    </source>
</evidence>
<keyword evidence="3" id="KW-0472">Membrane</keyword>
<sequence length="344" mass="37537">MPHGSAPPLTSRTTSSDSPTASPKSSVRPTFNSPPESSPPRESRRTVVLPFRNRPVPDPEIAFTEGAQKNQTAVTIDRSANAWIVAGVPARIDDYRELVEALDIPAICLDLDLVLVAISEERLKALGVSAAFFDGANWLNSFDLGFSTAGLNLALDSVRVTIEAENLRDSVSVVSMPTVRTVTGENFSFGNVDQVPIASCTITDQSETVTFTYRDVGLQFSGIVSVIGERYFMNLEQSQGTIVGDGDPEQAPRFREATSKNTLTLALDSWAVVSGLIVDRKQWRRGLLSKREEQLRDLVLVLVRPRTYLSNRPPRAVPVVPVVDAVLSELPWDGSLLPPKPARK</sequence>
<keyword evidence="2" id="KW-0732">Signal</keyword>
<proteinExistence type="predicted"/>
<dbReference type="EMBL" id="AP024702">
    <property type="protein sequence ID" value="BCX49955.1"/>
    <property type="molecule type" value="Genomic_DNA"/>
</dbReference>
<gene>
    <name evidence="5" type="ORF">HAHE_38630</name>
</gene>
<organism evidence="5 6">
    <name type="scientific">Haloferula helveola</name>
    <dbReference type="NCBI Taxonomy" id="490095"/>
    <lineage>
        <taxon>Bacteria</taxon>
        <taxon>Pseudomonadati</taxon>
        <taxon>Verrucomicrobiota</taxon>
        <taxon>Verrucomicrobiia</taxon>
        <taxon>Verrucomicrobiales</taxon>
        <taxon>Verrucomicrobiaceae</taxon>
        <taxon>Haloferula</taxon>
    </lineage>
</organism>
<name>A0ABM7RJF9_9BACT</name>
<reference evidence="5 6" key="1">
    <citation type="submission" date="2021-06" db="EMBL/GenBank/DDBJ databases">
        <title>Complete genome of Haloferula helveola possessing various polysaccharide degrading enzymes.</title>
        <authorList>
            <person name="Takami H."/>
            <person name="Huang C."/>
            <person name="Hamasaki K."/>
        </authorList>
    </citation>
    <scope>NUCLEOTIDE SEQUENCE [LARGE SCALE GENOMIC DNA]</scope>
    <source>
        <strain evidence="5 6">CN-1</strain>
    </source>
</reference>